<sequence length="86" mass="9133">MTTADFLIGYIADAWMGGDADGLRTDTPILDLNIIDSAAIFDLVHALQAEFGVTVPLREITPANFGSVGAIAALVGRLDEEEKSVR</sequence>
<dbReference type="RefSeq" id="WP_021599293.1">
    <property type="nucleotide sequence ID" value="NZ_FOVH01000029.1"/>
</dbReference>
<dbReference type="Pfam" id="PF00550">
    <property type="entry name" value="PP-binding"/>
    <property type="match status" value="1"/>
</dbReference>
<dbReference type="Proteomes" id="UP000183413">
    <property type="component" value="Unassembled WGS sequence"/>
</dbReference>
<keyword evidence="3" id="KW-1185">Reference proteome</keyword>
<dbReference type="PROSITE" id="PS50075">
    <property type="entry name" value="CARRIER"/>
    <property type="match status" value="1"/>
</dbReference>
<gene>
    <name evidence="2" type="ORF">SAMN04489713_12919</name>
</gene>
<evidence type="ECO:0000313" key="3">
    <source>
        <dbReference type="Proteomes" id="UP000183413"/>
    </source>
</evidence>
<protein>
    <submittedName>
        <fullName evidence="2">Acyl carrier protein</fullName>
    </submittedName>
</protein>
<dbReference type="eggNOG" id="COG0236">
    <property type="taxonomic scope" value="Bacteria"/>
</dbReference>
<dbReference type="EMBL" id="FOVH01000029">
    <property type="protein sequence ID" value="SFQ37747.1"/>
    <property type="molecule type" value="Genomic_DNA"/>
</dbReference>
<reference evidence="2 3" key="1">
    <citation type="submission" date="2016-10" db="EMBL/GenBank/DDBJ databases">
        <authorList>
            <person name="de Groot N.N."/>
        </authorList>
    </citation>
    <scope>NUCLEOTIDE SEQUENCE [LARGE SCALE GENOMIC DNA]</scope>
    <source>
        <strain evidence="2 3">DSM 43067</strain>
    </source>
</reference>
<dbReference type="Gene3D" id="1.10.1200.10">
    <property type="entry name" value="ACP-like"/>
    <property type="match status" value="1"/>
</dbReference>
<name>A0A1I5Y186_9ACTN</name>
<dbReference type="AlphaFoldDB" id="A0A1I5Y186"/>
<dbReference type="InParanoid" id="A0A1I5Y186"/>
<organism evidence="2 3">
    <name type="scientific">Actinomadura madurae</name>
    <dbReference type="NCBI Taxonomy" id="1993"/>
    <lineage>
        <taxon>Bacteria</taxon>
        <taxon>Bacillati</taxon>
        <taxon>Actinomycetota</taxon>
        <taxon>Actinomycetes</taxon>
        <taxon>Streptosporangiales</taxon>
        <taxon>Thermomonosporaceae</taxon>
        <taxon>Actinomadura</taxon>
    </lineage>
</organism>
<proteinExistence type="predicted"/>
<accession>A0A1I5Y186</accession>
<evidence type="ECO:0000259" key="1">
    <source>
        <dbReference type="PROSITE" id="PS50075"/>
    </source>
</evidence>
<evidence type="ECO:0000313" key="2">
    <source>
        <dbReference type="EMBL" id="SFQ37747.1"/>
    </source>
</evidence>
<dbReference type="SUPFAM" id="SSF47336">
    <property type="entry name" value="ACP-like"/>
    <property type="match status" value="1"/>
</dbReference>
<dbReference type="InterPro" id="IPR009081">
    <property type="entry name" value="PP-bd_ACP"/>
</dbReference>
<dbReference type="STRING" id="1993.SAMN04489713_12919"/>
<feature type="domain" description="Carrier" evidence="1">
    <location>
        <begin position="2"/>
        <end position="79"/>
    </location>
</feature>
<dbReference type="InterPro" id="IPR036736">
    <property type="entry name" value="ACP-like_sf"/>
</dbReference>